<dbReference type="EMBL" id="JBBNFW010000098">
    <property type="protein sequence ID" value="MEQ2411954.1"/>
    <property type="molecule type" value="Genomic_DNA"/>
</dbReference>
<comment type="caution">
    <text evidence="2">The sequence shown here is derived from an EMBL/GenBank/DDBJ whole genome shotgun (WGS) entry which is preliminary data.</text>
</comment>
<dbReference type="PRINTS" id="PR01950">
    <property type="entry name" value="LANCSUPER"/>
</dbReference>
<dbReference type="NCBIfam" id="TIGR03897">
    <property type="entry name" value="lanti_2_LanM"/>
    <property type="match status" value="1"/>
</dbReference>
<accession>A0ABV1CLM1</accession>
<sequence>MSYKSLTINERYNILKEFGKIEKENTDALIQWRNDMSLLSQKQFQKMLQYNQYDKKIFSYAVTREPDENIVKLYEKSEVEHIWRCTYWEILNTNILYEEKSYWGQDEGFNYIVRHFVKYVEKQLIESLEGIKFTKDCLDGILRQFTLKLVDLGNKAMIMELNHLKESQNLKGDTSAERFKYFISLFENMEFLKSFYEKYSVLARLYTELSILFINNIKEIWDFIKNDKEILKEEFGIVDGEFVLNKVAIGIGDTHNFGKTVTILEFANNKKLVYKPRNLKINEAYNNLIDFLNKTGKIHVLKKLKSLSFEDHGYEEFLDHCLCETEYELQNFYIRFGEILALSYILNATDLHMENLIAYGEYPVIIDLETFIQQPNSFNDDVLNEKINYEFDSVKRTLLLESRLRQNDVNEGIDISAINGKGYVMDEVLVPINMYTDMVRYEKQRVQIKGAKNLPFSEKYSRNVKKYINEILTGFSYVYDAFLELKDDSCFRDVIKKFSGVQVRHIIRNTDQYDTILRHSMHPEHLMDMLDREKILENMWSSSAYDDFVVFSEVNGMQRNDIPIFYKYTDGNSIFNDMNQEKDGYFSQDAYSRLIKNIENLSVKNKEKQKSFIHLALDYQDLILDGKCDSSKLTFKEIDMKNEYYIFSYLKKVKDYAIKIADEKAWYAPILNNFGKWSYDLVDNDLYDGMGGPALIAHYYGKDEELQENIISIMESRCNDEMVDFYIKQKNVGLAASFGIFHVVSFMKKEYINCPRIAKIIEFFHSVLERMIDKEMECDYINGTLSVVATLLRLYEKNGEIKNKQLAISYIEKTIENKESFDGYGMAHGLMGLTLMLYKVWKVTGIKKYLFLGESLLNKIKENIHDVESMSWCRGNVGLALGLLKIQNIIAADRENDMIQEMVDEIHTKICNSNKMKNDCICHGNLSVAEYFIFRYQIFKDEKDLKIATKIVNMVKDRQTFRSLPEIPGFGIFTGEGGLAYELLRLEKCEEVPTLLC</sequence>
<evidence type="ECO:0000259" key="1">
    <source>
        <dbReference type="Pfam" id="PF13575"/>
    </source>
</evidence>
<dbReference type="Pfam" id="PF05147">
    <property type="entry name" value="LANC_like"/>
    <property type="match status" value="1"/>
</dbReference>
<dbReference type="InterPro" id="IPR007822">
    <property type="entry name" value="LANC-like"/>
</dbReference>
<evidence type="ECO:0000313" key="3">
    <source>
        <dbReference type="Proteomes" id="UP001470752"/>
    </source>
</evidence>
<dbReference type="RefSeq" id="WP_144167518.1">
    <property type="nucleotide sequence ID" value="NZ_JBBNFW010000098.1"/>
</dbReference>
<protein>
    <submittedName>
        <fullName evidence="2">Type 2 lanthipeptide synthetase LanM</fullName>
    </submittedName>
</protein>
<dbReference type="SMART" id="SM01260">
    <property type="entry name" value="LANC_like"/>
    <property type="match status" value="1"/>
</dbReference>
<reference evidence="2 3" key="1">
    <citation type="submission" date="2024-04" db="EMBL/GenBank/DDBJ databases">
        <title>Human intestinal bacterial collection.</title>
        <authorList>
            <person name="Pauvert C."/>
            <person name="Hitch T.C.A."/>
            <person name="Clavel T."/>
        </authorList>
    </citation>
    <scope>NUCLEOTIDE SEQUENCE [LARGE SCALE GENOMIC DNA]</scope>
    <source>
        <strain evidence="2 3">CLA-AA-H161</strain>
    </source>
</reference>
<dbReference type="InterPro" id="IPR025410">
    <property type="entry name" value="Lant_dehyd"/>
</dbReference>
<keyword evidence="3" id="KW-1185">Reference proteome</keyword>
<organism evidence="2 3">
    <name type="scientific">Blautia acetigignens</name>
    <dbReference type="NCBI Taxonomy" id="2981783"/>
    <lineage>
        <taxon>Bacteria</taxon>
        <taxon>Bacillati</taxon>
        <taxon>Bacillota</taxon>
        <taxon>Clostridia</taxon>
        <taxon>Lachnospirales</taxon>
        <taxon>Lachnospiraceae</taxon>
        <taxon>Blautia</taxon>
    </lineage>
</organism>
<dbReference type="InterPro" id="IPR017146">
    <property type="entry name" value="Lanti_2_LanM"/>
</dbReference>
<proteinExistence type="predicted"/>
<evidence type="ECO:0000313" key="2">
    <source>
        <dbReference type="EMBL" id="MEQ2411954.1"/>
    </source>
</evidence>
<feature type="domain" description="Lantibiotic biosynthesis protein dehydration" evidence="1">
    <location>
        <begin position="199"/>
        <end position="566"/>
    </location>
</feature>
<name>A0ABV1CLM1_9FIRM</name>
<dbReference type="Proteomes" id="UP001470752">
    <property type="component" value="Unassembled WGS sequence"/>
</dbReference>
<dbReference type="PIRSF" id="PIRSF037228">
    <property type="entry name" value="Lant_mod_RumM"/>
    <property type="match status" value="1"/>
</dbReference>
<gene>
    <name evidence="2" type="primary">lanM</name>
    <name evidence="2" type="ORF">AAAX94_02710</name>
</gene>
<dbReference type="SUPFAM" id="SSF158745">
    <property type="entry name" value="LanC-like"/>
    <property type="match status" value="1"/>
</dbReference>
<dbReference type="Pfam" id="PF13575">
    <property type="entry name" value="DUF4135"/>
    <property type="match status" value="1"/>
</dbReference>
<dbReference type="Gene3D" id="1.50.10.20">
    <property type="match status" value="1"/>
</dbReference>
<dbReference type="CDD" id="cd04792">
    <property type="entry name" value="LanM-like"/>
    <property type="match status" value="1"/>
</dbReference>